<evidence type="ECO:0000313" key="2">
    <source>
        <dbReference type="Proteomes" id="UP000276834"/>
    </source>
</evidence>
<sequence>MAAGGRAGRDKIASVGIRDKEKPDLTRVSVGSASERMVLRLAAFFCLLAKLIWKRKFPGFGVP</sequence>
<proteinExistence type="predicted"/>
<dbReference type="Proteomes" id="UP000276834">
    <property type="component" value="Unassembled WGS sequence"/>
</dbReference>
<evidence type="ECO:0000313" key="1">
    <source>
        <dbReference type="EMBL" id="RLV90960.1"/>
    </source>
</evidence>
<gene>
    <name evidence="1" type="ORF">DV515_00014265</name>
</gene>
<keyword evidence="2" id="KW-1185">Reference proteome</keyword>
<reference evidence="1 2" key="1">
    <citation type="journal article" date="2018" name="Proc. R. Soc. B">
        <title>A non-coding region near Follistatin controls head colour polymorphism in the Gouldian finch.</title>
        <authorList>
            <person name="Toomey M.B."/>
            <person name="Marques C.I."/>
            <person name="Andrade P."/>
            <person name="Araujo P.M."/>
            <person name="Sabatino S."/>
            <person name="Gazda M.A."/>
            <person name="Afonso S."/>
            <person name="Lopes R.J."/>
            <person name="Corbo J.C."/>
            <person name="Carneiro M."/>
        </authorList>
    </citation>
    <scope>NUCLEOTIDE SEQUENCE [LARGE SCALE GENOMIC DNA]</scope>
    <source>
        <strain evidence="1">Red01</strain>
        <tissue evidence="1">Muscle</tissue>
    </source>
</reference>
<protein>
    <submittedName>
        <fullName evidence="1">Uncharacterized protein</fullName>
    </submittedName>
</protein>
<dbReference type="EMBL" id="QUSF01000116">
    <property type="protein sequence ID" value="RLV90960.1"/>
    <property type="molecule type" value="Genomic_DNA"/>
</dbReference>
<organism evidence="1 2">
    <name type="scientific">Chloebia gouldiae</name>
    <name type="common">Gouldian finch</name>
    <name type="synonym">Erythrura gouldiae</name>
    <dbReference type="NCBI Taxonomy" id="44316"/>
    <lineage>
        <taxon>Eukaryota</taxon>
        <taxon>Metazoa</taxon>
        <taxon>Chordata</taxon>
        <taxon>Craniata</taxon>
        <taxon>Vertebrata</taxon>
        <taxon>Euteleostomi</taxon>
        <taxon>Archelosauria</taxon>
        <taxon>Archosauria</taxon>
        <taxon>Dinosauria</taxon>
        <taxon>Saurischia</taxon>
        <taxon>Theropoda</taxon>
        <taxon>Coelurosauria</taxon>
        <taxon>Aves</taxon>
        <taxon>Neognathae</taxon>
        <taxon>Neoaves</taxon>
        <taxon>Telluraves</taxon>
        <taxon>Australaves</taxon>
        <taxon>Passeriformes</taxon>
        <taxon>Passeroidea</taxon>
        <taxon>Passeridae</taxon>
        <taxon>Chloebia</taxon>
    </lineage>
</organism>
<dbReference type="AlphaFoldDB" id="A0A3L8RZS2"/>
<name>A0A3L8RZS2_CHLGU</name>
<comment type="caution">
    <text evidence="1">The sequence shown here is derived from an EMBL/GenBank/DDBJ whole genome shotgun (WGS) entry which is preliminary data.</text>
</comment>
<accession>A0A3L8RZS2</accession>